<sequence>MKDKIYVSSYRQNLASPEETRNRSIKTVGLFIAAAVTAGIIYTVYYDDNDCQSTTGGSSGHGFYRSSNGASASEGSGTATHGESISTGVRGGLGSAFAGGLE</sequence>
<evidence type="ECO:0000256" key="2">
    <source>
        <dbReference type="SAM" id="Phobius"/>
    </source>
</evidence>
<feature type="compositionally biased region" description="Low complexity" evidence="1">
    <location>
        <begin position="66"/>
        <end position="79"/>
    </location>
</feature>
<feature type="transmembrane region" description="Helical" evidence="2">
    <location>
        <begin position="28"/>
        <end position="46"/>
    </location>
</feature>
<keyword evidence="4" id="KW-1185">Reference proteome</keyword>
<keyword evidence="2" id="KW-1133">Transmembrane helix</keyword>
<dbReference type="RefSeq" id="WP_149733857.1">
    <property type="nucleotide sequence ID" value="NZ_FQZD01000007.1"/>
</dbReference>
<gene>
    <name evidence="3" type="ORF">SAMN02745170_01025</name>
</gene>
<dbReference type="EMBL" id="FQZD01000007">
    <property type="protein sequence ID" value="SHI77498.1"/>
    <property type="molecule type" value="Genomic_DNA"/>
</dbReference>
<evidence type="ECO:0000313" key="3">
    <source>
        <dbReference type="EMBL" id="SHI77498.1"/>
    </source>
</evidence>
<accession>A0A1M6DWU2</accession>
<organism evidence="3 4">
    <name type="scientific">Propionispora hippei DSM 15287</name>
    <dbReference type="NCBI Taxonomy" id="1123003"/>
    <lineage>
        <taxon>Bacteria</taxon>
        <taxon>Bacillati</taxon>
        <taxon>Bacillota</taxon>
        <taxon>Negativicutes</taxon>
        <taxon>Selenomonadales</taxon>
        <taxon>Sporomusaceae</taxon>
        <taxon>Propionispora</taxon>
    </lineage>
</organism>
<proteinExistence type="predicted"/>
<dbReference type="AlphaFoldDB" id="A0A1M6DWU2"/>
<dbReference type="Proteomes" id="UP000322917">
    <property type="component" value="Unassembled WGS sequence"/>
</dbReference>
<evidence type="ECO:0000256" key="1">
    <source>
        <dbReference type="SAM" id="MobiDB-lite"/>
    </source>
</evidence>
<name>A0A1M6DWU2_9FIRM</name>
<protein>
    <submittedName>
        <fullName evidence="3">Uncharacterized protein</fullName>
    </submittedName>
</protein>
<keyword evidence="2" id="KW-0472">Membrane</keyword>
<feature type="region of interest" description="Disordered" evidence="1">
    <location>
        <begin position="55"/>
        <end position="102"/>
    </location>
</feature>
<evidence type="ECO:0000313" key="4">
    <source>
        <dbReference type="Proteomes" id="UP000322917"/>
    </source>
</evidence>
<keyword evidence="2" id="KW-0812">Transmembrane</keyword>
<reference evidence="3 4" key="1">
    <citation type="submission" date="2016-11" db="EMBL/GenBank/DDBJ databases">
        <authorList>
            <person name="Varghese N."/>
            <person name="Submissions S."/>
        </authorList>
    </citation>
    <scope>NUCLEOTIDE SEQUENCE [LARGE SCALE GENOMIC DNA]</scope>
    <source>
        <strain evidence="3 4">DSM 15287</strain>
    </source>
</reference>